<reference evidence="1 2" key="1">
    <citation type="submission" date="2016-02" db="EMBL/GenBank/DDBJ databases">
        <authorList>
            <consortium name="Pathogen Informatics"/>
        </authorList>
    </citation>
    <scope>NUCLEOTIDE SEQUENCE [LARGE SCALE GENOMIC DNA]</scope>
    <source>
        <strain evidence="1 2">SS1062</strain>
    </source>
</reference>
<proteinExistence type="predicted"/>
<dbReference type="AlphaFoldDB" id="A0A116QFP6"/>
<dbReference type="EMBL" id="FIKT01000015">
    <property type="protein sequence ID" value="CYX10200.1"/>
    <property type="molecule type" value="Genomic_DNA"/>
</dbReference>
<name>A0A116QFP6_STRSU</name>
<organism evidence="1 2">
    <name type="scientific">Streptococcus suis</name>
    <dbReference type="NCBI Taxonomy" id="1307"/>
    <lineage>
        <taxon>Bacteria</taxon>
        <taxon>Bacillati</taxon>
        <taxon>Bacillota</taxon>
        <taxon>Bacilli</taxon>
        <taxon>Lactobacillales</taxon>
        <taxon>Streptococcaceae</taxon>
        <taxon>Streptococcus</taxon>
    </lineage>
</organism>
<evidence type="ECO:0008006" key="3">
    <source>
        <dbReference type="Google" id="ProtNLM"/>
    </source>
</evidence>
<sequence length="48" mass="5842">MAVTYKRQDDLEKMLEEFASFEKLEEIEYPDPKSKENFEKNNLNQDKK</sequence>
<dbReference type="RefSeq" id="WP_170241198.1">
    <property type="nucleotide sequence ID" value="NZ_CEKS01000006.1"/>
</dbReference>
<dbReference type="NCBIfam" id="NF040897">
    <property type="entry name" value="SPJ_0845_Nterm"/>
    <property type="match status" value="1"/>
</dbReference>
<dbReference type="Proteomes" id="UP000071962">
    <property type="component" value="Unassembled WGS sequence"/>
</dbReference>
<accession>A0A116QFP6</accession>
<protein>
    <recommendedName>
        <fullName evidence="3">Type II restriction endonuclease DpnI</fullName>
    </recommendedName>
</protein>
<evidence type="ECO:0000313" key="2">
    <source>
        <dbReference type="Proteomes" id="UP000071962"/>
    </source>
</evidence>
<evidence type="ECO:0000313" key="1">
    <source>
        <dbReference type="EMBL" id="CYX10200.1"/>
    </source>
</evidence>
<gene>
    <name evidence="1" type="ORF">ERS132551_01355</name>
</gene>
<dbReference type="InterPro" id="IPR047909">
    <property type="entry name" value="SPJ_0845-like_N"/>
</dbReference>